<evidence type="ECO:0000313" key="4">
    <source>
        <dbReference type="Proteomes" id="UP000070544"/>
    </source>
</evidence>
<organism evidence="3 4">
    <name type="scientific">Gonapodya prolifera (strain JEL478)</name>
    <name type="common">Monoblepharis prolifera</name>
    <dbReference type="NCBI Taxonomy" id="1344416"/>
    <lineage>
        <taxon>Eukaryota</taxon>
        <taxon>Fungi</taxon>
        <taxon>Fungi incertae sedis</taxon>
        <taxon>Chytridiomycota</taxon>
        <taxon>Chytridiomycota incertae sedis</taxon>
        <taxon>Monoblepharidomycetes</taxon>
        <taxon>Monoblepharidales</taxon>
        <taxon>Gonapodyaceae</taxon>
        <taxon>Gonapodya</taxon>
    </lineage>
</organism>
<sequence>MNIDNSRTIKTVEPSIHNQSYNKPKATIISVRDTEEKDQKQEAQIIELVPNSSEQKEVAKKVDEMIAVEPPIVDPKTDLPDPQHPIPETPPFQHSEPIPQEPKVKLEVSKTPAKKTSIIDELMTKENNILSESEVRTKKAHLLHLYEKKNVDSKYYPAKFDMTNNIDEIESALTYVLTKKNSENSLGFWRHGLGMLVEGVAWTNSTLDPFGVDLTMWAKNVQADIVQRGNYDEIIEEILQKYSSSGSPMPVEARLAMALGGSLVMSIIAQKKDKKILEDMLAAEMKPSEADRLRDEMIQKDRIAREIERAAQRKLDEERYANMEREREKERETFMQQLKELQNQIAQLQTPKSENPNIPMVRRNKPPVYQATPQIHLDDTTKQNSQVIADGSLKTIDREDDVDEDVPVSNSIKNRSIQDIENSNAMGSSRVRRPSTSSLSSRLSRKGAIKYQGTLEKVDL</sequence>
<accession>A0A138ZXW0</accession>
<gene>
    <name evidence="3" type="ORF">M427DRAFT_50138</name>
</gene>
<protein>
    <submittedName>
        <fullName evidence="3">Uncharacterized protein</fullName>
    </submittedName>
</protein>
<dbReference type="OrthoDB" id="2161762at2759"/>
<reference evidence="3 4" key="1">
    <citation type="journal article" date="2015" name="Genome Biol. Evol.">
        <title>Phylogenomic analyses indicate that early fungi evolved digesting cell walls of algal ancestors of land plants.</title>
        <authorList>
            <person name="Chang Y."/>
            <person name="Wang S."/>
            <person name="Sekimoto S."/>
            <person name="Aerts A.L."/>
            <person name="Choi C."/>
            <person name="Clum A."/>
            <person name="LaButti K.M."/>
            <person name="Lindquist E.A."/>
            <person name="Yee Ngan C."/>
            <person name="Ohm R.A."/>
            <person name="Salamov A.A."/>
            <person name="Grigoriev I.V."/>
            <person name="Spatafora J.W."/>
            <person name="Berbee M.L."/>
        </authorList>
    </citation>
    <scope>NUCLEOTIDE SEQUENCE [LARGE SCALE GENOMIC DNA]</scope>
    <source>
        <strain evidence="3 4">JEL478</strain>
    </source>
</reference>
<dbReference type="Proteomes" id="UP000070544">
    <property type="component" value="Unassembled WGS sequence"/>
</dbReference>
<dbReference type="InterPro" id="IPR043910">
    <property type="entry name" value="DUF5767"/>
</dbReference>
<evidence type="ECO:0000256" key="1">
    <source>
        <dbReference type="SAM" id="Coils"/>
    </source>
</evidence>
<dbReference type="Pfam" id="PF19071">
    <property type="entry name" value="DUF5767"/>
    <property type="match status" value="1"/>
</dbReference>
<feature type="region of interest" description="Disordered" evidence="2">
    <location>
        <begin position="72"/>
        <end position="98"/>
    </location>
</feature>
<feature type="region of interest" description="Disordered" evidence="2">
    <location>
        <begin position="417"/>
        <end position="446"/>
    </location>
</feature>
<feature type="compositionally biased region" description="Polar residues" evidence="2">
    <location>
        <begin position="417"/>
        <end position="427"/>
    </location>
</feature>
<evidence type="ECO:0000313" key="3">
    <source>
        <dbReference type="EMBL" id="KXS08973.1"/>
    </source>
</evidence>
<name>A0A138ZXW0_GONPJ</name>
<feature type="coiled-coil region" evidence="1">
    <location>
        <begin position="293"/>
        <end position="344"/>
    </location>
</feature>
<keyword evidence="4" id="KW-1185">Reference proteome</keyword>
<dbReference type="AlphaFoldDB" id="A0A138ZXW0"/>
<keyword evidence="1" id="KW-0175">Coiled coil</keyword>
<evidence type="ECO:0000256" key="2">
    <source>
        <dbReference type="SAM" id="MobiDB-lite"/>
    </source>
</evidence>
<proteinExistence type="predicted"/>
<dbReference type="EMBL" id="KQ965906">
    <property type="protein sequence ID" value="KXS08973.1"/>
    <property type="molecule type" value="Genomic_DNA"/>
</dbReference>